<accession>A0A1Y1YEA9</accession>
<dbReference type="Pfam" id="PF24883">
    <property type="entry name" value="NPHP3_N"/>
    <property type="match status" value="1"/>
</dbReference>
<dbReference type="STRING" id="1231657.A0A1Y1YEA9"/>
<dbReference type="PANTHER" id="PTHR10039:SF14">
    <property type="entry name" value="NACHT DOMAIN-CONTAINING PROTEIN"/>
    <property type="match status" value="1"/>
</dbReference>
<evidence type="ECO:0000259" key="4">
    <source>
        <dbReference type="Pfam" id="PF24809"/>
    </source>
</evidence>
<comment type="caution">
    <text evidence="6">The sequence shown here is derived from an EMBL/GenBank/DDBJ whole genome shotgun (WGS) entry which is preliminary data.</text>
</comment>
<organism evidence="6 7">
    <name type="scientific">Clohesyomyces aquaticus</name>
    <dbReference type="NCBI Taxonomy" id="1231657"/>
    <lineage>
        <taxon>Eukaryota</taxon>
        <taxon>Fungi</taxon>
        <taxon>Dikarya</taxon>
        <taxon>Ascomycota</taxon>
        <taxon>Pezizomycotina</taxon>
        <taxon>Dothideomycetes</taxon>
        <taxon>Pleosporomycetidae</taxon>
        <taxon>Pleosporales</taxon>
        <taxon>Lindgomycetaceae</taxon>
        <taxon>Clohesyomyces</taxon>
    </lineage>
</organism>
<dbReference type="EMBL" id="MCFA01000259">
    <property type="protein sequence ID" value="ORX96342.1"/>
    <property type="molecule type" value="Genomic_DNA"/>
</dbReference>
<evidence type="ECO:0000259" key="5">
    <source>
        <dbReference type="Pfam" id="PF24883"/>
    </source>
</evidence>
<dbReference type="InterPro" id="IPR027417">
    <property type="entry name" value="P-loop_NTPase"/>
</dbReference>
<feature type="domain" description="DUF7708" evidence="4">
    <location>
        <begin position="69"/>
        <end position="208"/>
    </location>
</feature>
<dbReference type="InterPro" id="IPR056884">
    <property type="entry name" value="NPHP3-like_N"/>
</dbReference>
<dbReference type="Gene3D" id="3.40.50.300">
    <property type="entry name" value="P-loop containing nucleotide triphosphate hydrolases"/>
    <property type="match status" value="1"/>
</dbReference>
<dbReference type="OrthoDB" id="7464126at2759"/>
<evidence type="ECO:0000313" key="7">
    <source>
        <dbReference type="Proteomes" id="UP000193144"/>
    </source>
</evidence>
<dbReference type="SUPFAM" id="SSF52540">
    <property type="entry name" value="P-loop containing nucleoside triphosphate hydrolases"/>
    <property type="match status" value="1"/>
</dbReference>
<keyword evidence="1" id="KW-0677">Repeat</keyword>
<keyword evidence="7" id="KW-1185">Reference proteome</keyword>
<feature type="compositionally biased region" description="Polar residues" evidence="3">
    <location>
        <begin position="903"/>
        <end position="937"/>
    </location>
</feature>
<dbReference type="AlphaFoldDB" id="A0A1Y1YEA9"/>
<dbReference type="Proteomes" id="UP000193144">
    <property type="component" value="Unassembled WGS sequence"/>
</dbReference>
<feature type="domain" description="Nephrocystin 3-like N-terminal" evidence="5">
    <location>
        <begin position="262"/>
        <end position="433"/>
    </location>
</feature>
<feature type="region of interest" description="Disordered" evidence="3">
    <location>
        <begin position="902"/>
        <end position="949"/>
    </location>
</feature>
<evidence type="ECO:0000256" key="3">
    <source>
        <dbReference type="SAM" id="MobiDB-lite"/>
    </source>
</evidence>
<evidence type="ECO:0000256" key="1">
    <source>
        <dbReference type="ARBA" id="ARBA00022737"/>
    </source>
</evidence>
<keyword evidence="2" id="KW-0175">Coiled coil</keyword>
<evidence type="ECO:0000313" key="6">
    <source>
        <dbReference type="EMBL" id="ORX96342.1"/>
    </source>
</evidence>
<reference evidence="6 7" key="1">
    <citation type="submission" date="2016-07" db="EMBL/GenBank/DDBJ databases">
        <title>Pervasive Adenine N6-methylation of Active Genes in Fungi.</title>
        <authorList>
            <consortium name="DOE Joint Genome Institute"/>
            <person name="Mondo S.J."/>
            <person name="Dannebaum R.O."/>
            <person name="Kuo R.C."/>
            <person name="Labutti K."/>
            <person name="Haridas S."/>
            <person name="Kuo A."/>
            <person name="Salamov A."/>
            <person name="Ahrendt S.R."/>
            <person name="Lipzen A."/>
            <person name="Sullivan W."/>
            <person name="Andreopoulos W.B."/>
            <person name="Clum A."/>
            <person name="Lindquist E."/>
            <person name="Daum C."/>
            <person name="Ramamoorthy G.K."/>
            <person name="Gryganskyi A."/>
            <person name="Culley D."/>
            <person name="Magnuson J.K."/>
            <person name="James T.Y."/>
            <person name="O'Malley M.A."/>
            <person name="Stajich J.E."/>
            <person name="Spatafora J.W."/>
            <person name="Visel A."/>
            <person name="Grigoriev I.V."/>
        </authorList>
    </citation>
    <scope>NUCLEOTIDE SEQUENCE [LARGE SCALE GENOMIC DNA]</scope>
    <source>
        <strain evidence="6 7">CBS 115471</strain>
    </source>
</reference>
<protein>
    <submittedName>
        <fullName evidence="6">Uncharacterized protein</fullName>
    </submittedName>
</protein>
<dbReference type="InterPro" id="IPR056125">
    <property type="entry name" value="DUF7708"/>
</dbReference>
<gene>
    <name evidence="6" type="ORF">BCR34DRAFT_181469</name>
</gene>
<evidence type="ECO:0000256" key="2">
    <source>
        <dbReference type="SAM" id="Coils"/>
    </source>
</evidence>
<feature type="coiled-coil region" evidence="2">
    <location>
        <begin position="750"/>
        <end position="780"/>
    </location>
</feature>
<dbReference type="Pfam" id="PF24809">
    <property type="entry name" value="DUF7708"/>
    <property type="match status" value="1"/>
</dbReference>
<sequence>MPQLAPAISKLARQTLQRAFEDLEHTITPSESRLFRTTTLQHVRTAALEIEEQLAARQALRNMRRLTPLFNGLEHYSSMINTLCNGTPYLPWIWAPITIILRIASEYVEAFEKIIKAYSRIAESLGRFVILDKAFSTKQDFQQTLAVFYADILEFHKHAYKFVRRNGWKLLFRTSFGRFERRFEGILDDLNRHGDLIDREANAHNIAEARAWREDWLVRVQRAEEEQAAQQYESVMAWLKTDDSEQLSIFESTWGEGSKYPGTCEWVVQNSKLKSWLQRKPDNPVLWLQGKAGSGKSVIATHLVKFLQIDHHSPVVRHICNYSYASSTKYEQILRSLLLQLLRRNGELLAHVYQEYVLGKRSPALVTLEQLFQSLTGSISDEPRQTEYLWIVLDGLDECEIGKQARLINLVNQLASNASKSEATVCKILVSSRRMPMIFKRLRKKQIVSLGDESEHLEEAIRRYAALRLRSLRSKFRQVDLAPSEFEETEKVIAKKSDGMFLYARLVLDYLTANIFYSGEEIKSSIYELPPTLADFYHKILTQILVRLDARSVDRIKCMLGWIAFAKRPLKKLELLSAVSFSAGDSDVVRLAPEFMLELCSPLIEERGDAMMQFIHASVKEFLQTPASTIMLSDKILVEAHGVATLTCLISGLEVFSERYEQQKRCVRLVKGLHGFHIYSTEYWIDYLLDSTSESAEGLVESSTLVKLACGLALRLAQMDPSASLGKAIPESTVDGRLKRLQRYPSLCRVVEAAAEARSLKRLEAELLQESDTKLDLQSLSRPAASDGISMMLENYQRAVESLLSQDSYPGVSAEELELFKGQFRHSAFTCRLRSCSRATLGFDSEKLRHEHELAHTRGFRCEIAGCPYPAFGSASSLKAHMNKHHSAAPARRQIRRVGPLSISPTPLLQNSSELPRSTPQTHAMPQETFRQAQTELHPQHSGVRPPPEWVPPYLSELDIVLQVREFEFCLPSDGPPAGTTEAEEKILELCNRVLFSSGQRKTDSDFPFGQASLRY</sequence>
<name>A0A1Y1YEA9_9PLEO</name>
<proteinExistence type="predicted"/>
<dbReference type="PANTHER" id="PTHR10039">
    <property type="entry name" value="AMELOGENIN"/>
    <property type="match status" value="1"/>
</dbReference>